<dbReference type="RefSeq" id="WP_111214498.1">
    <property type="nucleotide sequence ID" value="NZ_POTY01000085.1"/>
</dbReference>
<comment type="caution">
    <text evidence="6">The sequence shown here is derived from an EMBL/GenBank/DDBJ whole genome shotgun (WGS) entry which is preliminary data.</text>
</comment>
<keyword evidence="2" id="KW-0624">Polysaccharide degradation</keyword>
<dbReference type="SUPFAM" id="SSF75011">
    <property type="entry name" value="3-carboxy-cis,cis-mucoante lactonizing enzyme"/>
    <property type="match status" value="1"/>
</dbReference>
<dbReference type="InterPro" id="IPR003961">
    <property type="entry name" value="FN3_dom"/>
</dbReference>
<keyword evidence="7" id="KW-1185">Reference proteome</keyword>
<gene>
    <name evidence="6" type="ORF">C1I95_15260</name>
</gene>
<evidence type="ECO:0000259" key="5">
    <source>
        <dbReference type="PROSITE" id="PS50853"/>
    </source>
</evidence>
<sequence>MRTRFRPPPALRRVVGAALTVTLVSQIAAVPTALASGAADPLPRAYQVDSVVEVADLEFSAPLLAVSADGTTAVHMSPDGDGPSVLRATDFRTGADEVVGLDLEGQPVPRVAAVAVSGNGRTVAFLATGANAAELHLPGTVDPDVSSAIFVRDRLTGATTWVPVPDLGVPASRHVLNGVALSEDGQRLAAEVSLPLPRYAGLNSPNGVLVATLAADAAPAVRIVGPESLVAEDADPVKADPEVRGFALSGDGTVLAVNAYRDGTPVMLRFDAANGDPLPGDRILTSPEQEAWVPNLDRTGRRTALGKAGSGVVVADLAGGPAADVTLAPANPVPYVTGDVVFGPGDPPTDARLSADGSTVAFVRAGALWAQPARVGQPARLASPGLDGRIADPLPGEARYPDAVAAPQLSRDGTVLAFLSASTAFVAPRTDAPQPPHLYRSVPADLPAPTWPEGAALAAEPGTTTVTLSWPAASGAVTAYEVSVDGVAATTVHQPATRAVLSNLTPGATVQIAVVARDTGGRVSAPLTIGVTLREDLPPGDAPLSAVAGPGARVWLRWEPSTASGVTGHRVLRDGVKLADLAAGADTYEDRTVAADRTYRYTVALLRGTEEFPLTRDAAVRTPALAVSEAAWNLPRITGTTYLAPGRAATFALVGAPGFTGSADLTVRTADDPAERVRIELKEKEPGTYTGSWPVPTGVLAVTSAVLHLADGADNTLDRPVSGLPAPVGGLLRMDVTATGGEPAGLRLQVWSDATHSGTLRVLDGNGMVEIPVAPAADHQITTTRTDGLAGTPPRMVAVDPGAAVDVVLAPHAPASLTVTVRGSGAHPMADVPVVLSTPTGPRSGRTDPAGKATFKALDAATEVSVEVQVPDHVRARDGLAASPKRTVTLTQGANSLAVDLAAFPKVTVGGTTKDAQGRPLRATVLIRQDVGGVGVSYRAESATDGTWSAEVFRNVPTVASATRVGAKADEVTVDTADNRPVDFVFPAVSGYVLHPKLTTVLIDGGRTEQVLNYQNTPGFQAFVTVGGTRELIAAPELPIDAPPGTTVTFCADGEWRGMTRACAEVVTGEVPDLALAVELHEIARVTGRVLDPTGAVRVDKTCVTLEGGGSLDGGRVSGGRAVKVTIAGSQLRISAPAAGTYLLSLAPCSGEAWEVRRLVTLTKGQQLDLGDLRLARPGGLIQGLRSGFRVVTGEVQPGKLAHLHADIEYGDPRRAGTARLILPPGVSVPDDGVLRAGQPVAFTREEDAVVVPLPAAPSRTLDVYVRMPEAVGTELPFTMSVTSDQLSEVLGSATVRVGVVTLRATANSVTGRFTASGRAPAGSTVVLYDGGTVIAEADAGDGGIWHAVVDLGTAGDDMAQHVLKAVSTIDGTEMASDPATVVVDPHAGVLESVTMSQAGEVRTFRPVDGVARFPWTWYADKEVTVTARFTGAVVEPRALLGHLDLPLVPVPGQNNVYTAATKTRANEVGDLIIGYQPRRERPLLPVPPEPDPATALFDADDAVLDEPVTDRATVSQQFTVPVTKMGPNARLRFKVTVEPLPDYVPGDADRAAARGSGVPVYGTSFSAGDPLVIRDNGTWSGTAGAIIDLDGLIKKSPDAPLARSLNASGFVTGPARFLFEWAFINATTDDALYSALTGGDKYQALSALMDQANKCRDGDQGQIYRNAVERLMRRAIQLDAYSVLSTAAGLALAPATLGLSVGLWAVTWGFGKALEFPLNNDIDALTREMNSDESCRWPRTGPRDPRSPWQPDAEIEYRFDPSGFVYEGLENRRVAGVTATVLRATSPNGPWQPWDAAAYGDLNPQITDDEGRYGWDVPEGWWKVVFTRDGYLPTESRVMKVLPPHTDVNVNLVRADLADVDQVEADQSGLTVIFTQPMLADQVTERLAVTTPQGDPVGGRWTAVSRRAPVGHPMENASMATTFRFTGEKHTGTVQVLVDELARDHVGRFVAEGRRRTLTVDWRGPDSVPPQVSVTGVAAGGLYHLGAVPAAGCETSDDGSGVATRATVTVIGGTAAGVGQYTATCAGAKDKAGNVAAPVSVTYSVAYVFDGFGRPVDNGGVLNKAKAGQAIPIKWRLTDATGAPVTNLATAPLTVTLIGCGTASKLAQVEEYTSGNSGLQNLGDGNYQVNWKTPKSYADTCQKLRVDLGEGPAVAHTALFKFVA</sequence>
<feature type="region of interest" description="Disordered" evidence="3">
    <location>
        <begin position="1732"/>
        <end position="1752"/>
    </location>
</feature>
<dbReference type="PROSITE" id="PS50853">
    <property type="entry name" value="FN3"/>
    <property type="match status" value="1"/>
</dbReference>
<keyword evidence="4" id="KW-0732">Signal</keyword>
<keyword evidence="1" id="KW-0326">Glycosidase</keyword>
<dbReference type="InterPro" id="IPR036116">
    <property type="entry name" value="FN3_sf"/>
</dbReference>
<name>A0A2W2EL60_9ACTN</name>
<feature type="signal peptide" evidence="4">
    <location>
        <begin position="1"/>
        <end position="28"/>
    </location>
</feature>
<keyword evidence="1" id="KW-0378">Hydrolase</keyword>
<dbReference type="Pfam" id="PF00041">
    <property type="entry name" value="fn3"/>
    <property type="match status" value="1"/>
</dbReference>
<feature type="chain" id="PRO_5039641236" description="Fibronectin type-III domain-containing protein" evidence="4">
    <location>
        <begin position="29"/>
        <end position="2165"/>
    </location>
</feature>
<dbReference type="EMBL" id="POTY01000085">
    <property type="protein sequence ID" value="PZG17549.1"/>
    <property type="molecule type" value="Genomic_DNA"/>
</dbReference>
<keyword evidence="2" id="KW-0119">Carbohydrate metabolism</keyword>
<dbReference type="InterPro" id="IPR013783">
    <property type="entry name" value="Ig-like_fold"/>
</dbReference>
<evidence type="ECO:0000256" key="1">
    <source>
        <dbReference type="ARBA" id="ARBA00023295"/>
    </source>
</evidence>
<proteinExistence type="predicted"/>
<evidence type="ECO:0000313" key="7">
    <source>
        <dbReference type="Proteomes" id="UP000248924"/>
    </source>
</evidence>
<dbReference type="GO" id="GO:0016798">
    <property type="term" value="F:hydrolase activity, acting on glycosyl bonds"/>
    <property type="evidence" value="ECO:0007669"/>
    <property type="project" value="UniProtKB-KW"/>
</dbReference>
<feature type="compositionally biased region" description="Basic and acidic residues" evidence="3">
    <location>
        <begin position="1732"/>
        <end position="1747"/>
    </location>
</feature>
<dbReference type="NCBIfam" id="NF038114">
    <property type="entry name" value="rightmost"/>
    <property type="match status" value="1"/>
</dbReference>
<dbReference type="Gene3D" id="2.60.40.10">
    <property type="entry name" value="Immunoglobulins"/>
    <property type="match status" value="2"/>
</dbReference>
<dbReference type="SUPFAM" id="SSF49265">
    <property type="entry name" value="Fibronectin type III"/>
    <property type="match status" value="1"/>
</dbReference>
<evidence type="ECO:0000256" key="2">
    <source>
        <dbReference type="ARBA" id="ARBA00023326"/>
    </source>
</evidence>
<dbReference type="Proteomes" id="UP000248924">
    <property type="component" value="Unassembled WGS sequence"/>
</dbReference>
<organism evidence="6 7">
    <name type="scientific">Micromonospora craterilacus</name>
    <dbReference type="NCBI Taxonomy" id="1655439"/>
    <lineage>
        <taxon>Bacteria</taxon>
        <taxon>Bacillati</taxon>
        <taxon>Actinomycetota</taxon>
        <taxon>Actinomycetes</taxon>
        <taxon>Micromonosporales</taxon>
        <taxon>Micromonosporaceae</taxon>
        <taxon>Micromonospora</taxon>
    </lineage>
</organism>
<feature type="domain" description="Fibronectin type-III" evidence="5">
    <location>
        <begin position="448"/>
        <end position="540"/>
    </location>
</feature>
<evidence type="ECO:0000256" key="4">
    <source>
        <dbReference type="SAM" id="SignalP"/>
    </source>
</evidence>
<dbReference type="OrthoDB" id="5718261at2"/>
<dbReference type="CDD" id="cd00063">
    <property type="entry name" value="FN3"/>
    <property type="match status" value="1"/>
</dbReference>
<dbReference type="GO" id="GO:0000272">
    <property type="term" value="P:polysaccharide catabolic process"/>
    <property type="evidence" value="ECO:0007669"/>
    <property type="project" value="UniProtKB-KW"/>
</dbReference>
<reference evidence="6 7" key="1">
    <citation type="submission" date="2018-01" db="EMBL/GenBank/DDBJ databases">
        <title>Draft genome sequence of Jishengella sp. NA12.</title>
        <authorList>
            <person name="Sahin N."/>
            <person name="Ay H."/>
            <person name="Saygin H."/>
        </authorList>
    </citation>
    <scope>NUCLEOTIDE SEQUENCE [LARGE SCALE GENOMIC DNA]</scope>
    <source>
        <strain evidence="6 7">NA12</strain>
    </source>
</reference>
<protein>
    <recommendedName>
        <fullName evidence="5">Fibronectin type-III domain-containing protein</fullName>
    </recommendedName>
</protein>
<evidence type="ECO:0000313" key="6">
    <source>
        <dbReference type="EMBL" id="PZG17549.1"/>
    </source>
</evidence>
<evidence type="ECO:0000256" key="3">
    <source>
        <dbReference type="SAM" id="MobiDB-lite"/>
    </source>
</evidence>
<accession>A0A2W2EL60</accession>